<evidence type="ECO:0000256" key="3">
    <source>
        <dbReference type="ARBA" id="ARBA00022840"/>
    </source>
</evidence>
<dbReference type="Gene3D" id="3.40.50.300">
    <property type="entry name" value="P-loop containing nucleotide triphosphate hydrolases"/>
    <property type="match status" value="2"/>
</dbReference>
<name>A0A093UV48_TALMA</name>
<dbReference type="GO" id="GO:0016020">
    <property type="term" value="C:membrane"/>
    <property type="evidence" value="ECO:0007669"/>
    <property type="project" value="InterPro"/>
</dbReference>
<dbReference type="InterPro" id="IPR003439">
    <property type="entry name" value="ABC_transporter-like_ATP-bd"/>
</dbReference>
<sequence length="484" mass="52716">MRQFPQSVLASSTYLPGIELSLLPEPVSNTGTLSENQTDTILSMKNVDFRWEASPPDRTGVTLTLKSSPIGNLIAVIGPVGSACGLDLDFKRMPAGDETLMGSNSAKLSGGQRQRVISFPVPSMILLGQDYIRGYIQGLETQSNQITEVEGSINSDNDRLEPPRIATGPLGTPAALYSRYTAGSLSSCISYWLGLYGAFSVIEAIALSLAVFMLRAYVSAPLYFLSNVRTGDLITRFSQDINTNIQTQESLTEWPDRGEIAFVNTSIGYSGVEQAKPIVNGLHLHISIGEKIGLCGRTGSGKSTLALSLLRLTELVSGRILIDGQDVTLISKSFLRQRVSCLSQEAFLFPGTIRQNADPLNNMTNTEIINALRCVELWDALVAIHGGNEEVVLDAKLNDSNLSHGQKFSFLMNPLVETDAKVQMVIRKSFRECTVIMVAHRIHILLDFDRVAVLDSGRVVEVGQPLELMLKPHGGFSKLLDLES</sequence>
<protein>
    <submittedName>
        <fullName evidence="8">ABC transporter C family member 3</fullName>
    </submittedName>
</protein>
<keyword evidence="1 6" id="KW-0812">Transmembrane</keyword>
<evidence type="ECO:0000313" key="8">
    <source>
        <dbReference type="EMBL" id="KFX41584.1"/>
    </source>
</evidence>
<proteinExistence type="predicted"/>
<dbReference type="InterPro" id="IPR027417">
    <property type="entry name" value="P-loop_NTPase"/>
</dbReference>
<evidence type="ECO:0000256" key="4">
    <source>
        <dbReference type="ARBA" id="ARBA00022989"/>
    </source>
</evidence>
<organism evidence="8">
    <name type="scientific">Talaromyces marneffei PM1</name>
    <dbReference type="NCBI Taxonomy" id="1077442"/>
    <lineage>
        <taxon>Eukaryota</taxon>
        <taxon>Fungi</taxon>
        <taxon>Dikarya</taxon>
        <taxon>Ascomycota</taxon>
        <taxon>Pezizomycotina</taxon>
        <taxon>Eurotiomycetes</taxon>
        <taxon>Eurotiomycetidae</taxon>
        <taxon>Eurotiales</taxon>
        <taxon>Trichocomaceae</taxon>
        <taxon>Talaromyces</taxon>
        <taxon>Talaromyces sect. Talaromyces</taxon>
    </lineage>
</organism>
<dbReference type="AlphaFoldDB" id="A0A093UV48"/>
<accession>A0A093UV48</accession>
<feature type="transmembrane region" description="Helical" evidence="6">
    <location>
        <begin position="189"/>
        <end position="214"/>
    </location>
</feature>
<dbReference type="PROSITE" id="PS50893">
    <property type="entry name" value="ABC_TRANSPORTER_2"/>
    <property type="match status" value="1"/>
</dbReference>
<dbReference type="GO" id="GO:0005524">
    <property type="term" value="F:ATP binding"/>
    <property type="evidence" value="ECO:0007669"/>
    <property type="project" value="UniProtKB-KW"/>
</dbReference>
<evidence type="ECO:0000256" key="2">
    <source>
        <dbReference type="ARBA" id="ARBA00022741"/>
    </source>
</evidence>
<keyword evidence="5 6" id="KW-0472">Membrane</keyword>
<dbReference type="EMBL" id="JPOX01000057">
    <property type="protein sequence ID" value="KFX41584.1"/>
    <property type="molecule type" value="Genomic_DNA"/>
</dbReference>
<reference evidence="8" key="1">
    <citation type="journal article" date="2014" name="PLoS Genet.">
        <title>Signature Gene Expression Reveals Novel Clues to the Molecular Mechanisms of Dimorphic Transition in Penicillium marneffei.</title>
        <authorList>
            <person name="Yang E."/>
            <person name="Wang G."/>
            <person name="Cai J."/>
            <person name="Woo P.C."/>
            <person name="Lau S.K."/>
            <person name="Yuen K.-Y."/>
            <person name="Chow W.-N."/>
            <person name="Lin X."/>
        </authorList>
    </citation>
    <scope>NUCLEOTIDE SEQUENCE [LARGE SCALE GENOMIC DNA]</scope>
    <source>
        <strain evidence="8">PM1</strain>
    </source>
</reference>
<evidence type="ECO:0000256" key="6">
    <source>
        <dbReference type="SAM" id="Phobius"/>
    </source>
</evidence>
<dbReference type="GO" id="GO:0016887">
    <property type="term" value="F:ATP hydrolysis activity"/>
    <property type="evidence" value="ECO:0007669"/>
    <property type="project" value="InterPro"/>
</dbReference>
<keyword evidence="3" id="KW-0067">ATP-binding</keyword>
<keyword evidence="4 6" id="KW-1133">Transmembrane helix</keyword>
<dbReference type="InterPro" id="IPR050173">
    <property type="entry name" value="ABC_transporter_C-like"/>
</dbReference>
<dbReference type="SUPFAM" id="SSF90123">
    <property type="entry name" value="ABC transporter transmembrane region"/>
    <property type="match status" value="1"/>
</dbReference>
<dbReference type="SMART" id="SM00382">
    <property type="entry name" value="AAA"/>
    <property type="match status" value="1"/>
</dbReference>
<dbReference type="SUPFAM" id="SSF52540">
    <property type="entry name" value="P-loop containing nucleoside triphosphate hydrolases"/>
    <property type="match status" value="1"/>
</dbReference>
<dbReference type="InterPro" id="IPR036640">
    <property type="entry name" value="ABC1_TM_sf"/>
</dbReference>
<evidence type="ECO:0000256" key="5">
    <source>
        <dbReference type="ARBA" id="ARBA00023136"/>
    </source>
</evidence>
<dbReference type="Pfam" id="PF00005">
    <property type="entry name" value="ABC_tran"/>
    <property type="match status" value="1"/>
</dbReference>
<dbReference type="GO" id="GO:0042626">
    <property type="term" value="F:ATPase-coupled transmembrane transporter activity"/>
    <property type="evidence" value="ECO:0007669"/>
    <property type="project" value="TreeGrafter"/>
</dbReference>
<dbReference type="PANTHER" id="PTHR24223">
    <property type="entry name" value="ATP-BINDING CASSETTE SUB-FAMILY C"/>
    <property type="match status" value="1"/>
</dbReference>
<comment type="caution">
    <text evidence="8">The sequence shown here is derived from an EMBL/GenBank/DDBJ whole genome shotgun (WGS) entry which is preliminary data.</text>
</comment>
<evidence type="ECO:0000256" key="1">
    <source>
        <dbReference type="ARBA" id="ARBA00022692"/>
    </source>
</evidence>
<dbReference type="HOGENOM" id="CLU_564030_0_0_1"/>
<feature type="domain" description="ABC transporter" evidence="7">
    <location>
        <begin position="260"/>
        <end position="481"/>
    </location>
</feature>
<evidence type="ECO:0000259" key="7">
    <source>
        <dbReference type="PROSITE" id="PS50893"/>
    </source>
</evidence>
<dbReference type="InterPro" id="IPR003593">
    <property type="entry name" value="AAA+_ATPase"/>
</dbReference>
<gene>
    <name evidence="8" type="ORF">GQ26_0570320</name>
</gene>
<dbReference type="Gene3D" id="1.20.1560.10">
    <property type="entry name" value="ABC transporter type 1, transmembrane domain"/>
    <property type="match status" value="1"/>
</dbReference>
<keyword evidence="2" id="KW-0547">Nucleotide-binding</keyword>